<proteinExistence type="predicted"/>
<name>A0A1J1HJ94_9DIPT</name>
<protein>
    <submittedName>
        <fullName evidence="1">CLUMA_CG001285, isoform A</fullName>
    </submittedName>
</protein>
<reference evidence="1 2" key="1">
    <citation type="submission" date="2015-04" db="EMBL/GenBank/DDBJ databases">
        <authorList>
            <person name="Syromyatnikov M.Y."/>
            <person name="Popov V.N."/>
        </authorList>
    </citation>
    <scope>NUCLEOTIDE SEQUENCE [LARGE SCALE GENOMIC DNA]</scope>
</reference>
<dbReference type="EMBL" id="CVRI01000004">
    <property type="protein sequence ID" value="CRK87484.1"/>
    <property type="molecule type" value="Genomic_DNA"/>
</dbReference>
<accession>A0A1J1HJ94</accession>
<gene>
    <name evidence="1" type="ORF">CLUMA_CG001285</name>
</gene>
<keyword evidence="2" id="KW-1185">Reference proteome</keyword>
<evidence type="ECO:0000313" key="1">
    <source>
        <dbReference type="EMBL" id="CRK87484.1"/>
    </source>
</evidence>
<dbReference type="Proteomes" id="UP000183832">
    <property type="component" value="Unassembled WGS sequence"/>
</dbReference>
<organism evidence="1 2">
    <name type="scientific">Clunio marinus</name>
    <dbReference type="NCBI Taxonomy" id="568069"/>
    <lineage>
        <taxon>Eukaryota</taxon>
        <taxon>Metazoa</taxon>
        <taxon>Ecdysozoa</taxon>
        <taxon>Arthropoda</taxon>
        <taxon>Hexapoda</taxon>
        <taxon>Insecta</taxon>
        <taxon>Pterygota</taxon>
        <taxon>Neoptera</taxon>
        <taxon>Endopterygota</taxon>
        <taxon>Diptera</taxon>
        <taxon>Nematocera</taxon>
        <taxon>Chironomoidea</taxon>
        <taxon>Chironomidae</taxon>
        <taxon>Clunio</taxon>
    </lineage>
</organism>
<sequence>MADNQICVLSWNLQQHGSRYQCHLKSSANLTIRHGKYSAIFIHKLTKNIESLKGQLRASRKVRNI</sequence>
<evidence type="ECO:0000313" key="2">
    <source>
        <dbReference type="Proteomes" id="UP000183832"/>
    </source>
</evidence>
<dbReference type="AlphaFoldDB" id="A0A1J1HJ94"/>